<dbReference type="InterPro" id="IPR027417">
    <property type="entry name" value="P-loop_NTPase"/>
</dbReference>
<evidence type="ECO:0000313" key="7">
    <source>
        <dbReference type="Proteomes" id="UP000000437"/>
    </source>
</evidence>
<comment type="similarity">
    <text evidence="1">Belongs to the TRAFAC class TrmE-Era-EngA-EngB-Septin-like GTPase superfamily. AIG1/Toc34/Toc159-like paraseptin GTPase family. IAN subfamily.</text>
</comment>
<feature type="coiled-coil region" evidence="4">
    <location>
        <begin position="236"/>
        <end position="330"/>
    </location>
</feature>
<feature type="compositionally biased region" description="Polar residues" evidence="5">
    <location>
        <begin position="468"/>
        <end position="477"/>
    </location>
</feature>
<feature type="region of interest" description="Disordered" evidence="5">
    <location>
        <begin position="467"/>
        <end position="493"/>
    </location>
</feature>
<evidence type="ECO:0000256" key="4">
    <source>
        <dbReference type="SAM" id="Coils"/>
    </source>
</evidence>
<dbReference type="AlphaFoldDB" id="A0A8M3AWJ6"/>
<keyword evidence="2" id="KW-0547">Nucleotide-binding</keyword>
<dbReference type="PANTHER" id="PTHR10903:SF170">
    <property type="entry name" value="GTPASE IMAP FAMILY MEMBER 7"/>
    <property type="match status" value="1"/>
</dbReference>
<keyword evidence="7" id="KW-1185">Reference proteome</keyword>
<keyword evidence="3" id="KW-0342">GTP-binding</keyword>
<dbReference type="PANTHER" id="PTHR10903">
    <property type="entry name" value="GTPASE, IMAP FAMILY MEMBER-RELATED"/>
    <property type="match status" value="1"/>
</dbReference>
<dbReference type="InterPro" id="IPR006703">
    <property type="entry name" value="G_AIG1"/>
</dbReference>
<dbReference type="RefSeq" id="XP_009293360.1">
    <property type="nucleotide sequence ID" value="XM_009295085.5"/>
</dbReference>
<dbReference type="Gene3D" id="3.40.50.300">
    <property type="entry name" value="P-loop containing nucleotide triphosphate hydrolases"/>
    <property type="match status" value="1"/>
</dbReference>
<dbReference type="InterPro" id="IPR045058">
    <property type="entry name" value="GIMA/IAN/Toc"/>
</dbReference>
<evidence type="ECO:0000256" key="5">
    <source>
        <dbReference type="SAM" id="MobiDB-lite"/>
    </source>
</evidence>
<gene>
    <name evidence="8" type="primary">LOC101884484</name>
</gene>
<accession>A0A8M3AWJ6</accession>
<evidence type="ECO:0000259" key="6">
    <source>
        <dbReference type="Pfam" id="PF04548"/>
    </source>
</evidence>
<proteinExistence type="inferred from homology"/>
<feature type="domain" description="AIG1-type G" evidence="6">
    <location>
        <begin position="31"/>
        <end position="221"/>
    </location>
</feature>
<evidence type="ECO:0000313" key="8">
    <source>
        <dbReference type="RefSeq" id="XP_009293360.1"/>
    </source>
</evidence>
<protein>
    <submittedName>
        <fullName evidence="8">Uncharacterized protein isoform X1</fullName>
    </submittedName>
</protein>
<evidence type="ECO:0000256" key="1">
    <source>
        <dbReference type="ARBA" id="ARBA00008535"/>
    </source>
</evidence>
<name>A0A8M3AWJ6_DANRE</name>
<dbReference type="Proteomes" id="UP000000437">
    <property type="component" value="Chromosome 21"/>
</dbReference>
<organism evidence="7 8">
    <name type="scientific">Danio rerio</name>
    <name type="common">Zebrafish</name>
    <name type="synonym">Brachydanio rerio</name>
    <dbReference type="NCBI Taxonomy" id="7955"/>
    <lineage>
        <taxon>Eukaryota</taxon>
        <taxon>Metazoa</taxon>
        <taxon>Chordata</taxon>
        <taxon>Craniata</taxon>
        <taxon>Vertebrata</taxon>
        <taxon>Euteleostomi</taxon>
        <taxon>Actinopterygii</taxon>
        <taxon>Neopterygii</taxon>
        <taxon>Teleostei</taxon>
        <taxon>Ostariophysi</taxon>
        <taxon>Cypriniformes</taxon>
        <taxon>Danionidae</taxon>
        <taxon>Danioninae</taxon>
        <taxon>Danio</taxon>
    </lineage>
</organism>
<reference evidence="8" key="1">
    <citation type="submission" date="2025-08" db="UniProtKB">
        <authorList>
            <consortium name="RefSeq"/>
        </authorList>
    </citation>
    <scope>IDENTIFICATION</scope>
    <source>
        <strain evidence="8">Tuebingen</strain>
        <tissue evidence="8">Fibroblasts and whole tissue</tissue>
    </source>
</reference>
<evidence type="ECO:0000256" key="3">
    <source>
        <dbReference type="ARBA" id="ARBA00023134"/>
    </source>
</evidence>
<dbReference type="OrthoDB" id="8905277at2759"/>
<dbReference type="Pfam" id="PF04548">
    <property type="entry name" value="AIG1"/>
    <property type="match status" value="1"/>
</dbReference>
<dbReference type="KEGG" id="dre:101884484"/>
<dbReference type="GO" id="GO:0005525">
    <property type="term" value="F:GTP binding"/>
    <property type="evidence" value="ECO:0007669"/>
    <property type="project" value="UniProtKB-KW"/>
</dbReference>
<keyword evidence="4" id="KW-0175">Coiled coil</keyword>
<dbReference type="GeneID" id="101884484"/>
<sequence>MAQRLQNRDLSYEVNQCTADIKACRFIVLGGNEVLMREVCETILGTKANITEHGSCELREAHDSGRHISVVKTPTNWLERLKTHPFLSHQVKSLKIEMDCSSLLIFPGPHAFLLVLGDVHNTGKEHYLLRALRDAFGEEVLNYTMVVFMHEYEEEDIKMNRCVKKCHERYHILKNSEDSVIKLFQDATKTIKKRMRNLFFTKDRSMLEKAEMYFTQEYISEYEEFKTTEEGLRIKVTEMENQISENLKDSQRLREELQASKSRENQLNQQMDALKKEKSELEEELCALRYLKRLLENLTNERESQLKSDNEKLKQELEQLTANNQRQSQDSVAFLLTKTQHHKSQEQKEEQAPVQEHERLRDLTVREMKLDHREREMLPSCVSTFQVPEDKTKPQEDCGSIVLEEKNVSEIKVKALSQTECEMENKRTVEMLKLTREGSKKVPVNMSKDKKKQGDTGSFVLEGLKLVGQNSGNQSTGHLHGSPKGPDSAYFES</sequence>
<evidence type="ECO:0000256" key="2">
    <source>
        <dbReference type="ARBA" id="ARBA00022741"/>
    </source>
</evidence>